<evidence type="ECO:0000256" key="1">
    <source>
        <dbReference type="ARBA" id="ARBA00004123"/>
    </source>
</evidence>
<dbReference type="Pfam" id="PF00069">
    <property type="entry name" value="Pkinase"/>
    <property type="match status" value="1"/>
</dbReference>
<dbReference type="EMBL" id="JABEBT010000006">
    <property type="protein sequence ID" value="KAF7639330.1"/>
    <property type="molecule type" value="Genomic_DNA"/>
</dbReference>
<dbReference type="PROSITE" id="PS00107">
    <property type="entry name" value="PROTEIN_KINASE_ATP"/>
    <property type="match status" value="1"/>
</dbReference>
<keyword evidence="6" id="KW-0240">DNA-directed RNA polymerase</keyword>
<dbReference type="SMART" id="SM00320">
    <property type="entry name" value="WD40"/>
    <property type="match status" value="6"/>
</dbReference>
<keyword evidence="16 25" id="KW-1133">Transmembrane helix</keyword>
<keyword evidence="17 25" id="KW-0472">Membrane</keyword>
<gene>
    <name evidence="28" type="ORF">Mgra_00001294</name>
</gene>
<keyword evidence="14" id="KW-0418">Kinase</keyword>
<dbReference type="InterPro" id="IPR015943">
    <property type="entry name" value="WD40/YVTN_repeat-like_dom_sf"/>
</dbReference>
<dbReference type="Gene3D" id="4.10.280.110">
    <property type="entry name" value="Pre-mRNA processing factor 4 domain"/>
    <property type="match status" value="1"/>
</dbReference>
<dbReference type="HAMAP" id="MF_00320">
    <property type="entry name" value="RNApol_arch_Rpo3"/>
    <property type="match status" value="1"/>
</dbReference>
<dbReference type="SUPFAM" id="SSF50978">
    <property type="entry name" value="WD40 repeat-like"/>
    <property type="match status" value="1"/>
</dbReference>
<dbReference type="InterPro" id="IPR011262">
    <property type="entry name" value="DNA-dir_RNA_pol_insert"/>
</dbReference>
<evidence type="ECO:0000313" key="28">
    <source>
        <dbReference type="EMBL" id="KAF7639330.1"/>
    </source>
</evidence>
<dbReference type="InterPro" id="IPR000333">
    <property type="entry name" value="TGFB_receptor"/>
</dbReference>
<dbReference type="EC" id="2.7.11.30" evidence="5"/>
<dbReference type="InterPro" id="IPR000719">
    <property type="entry name" value="Prot_kinase_dom"/>
</dbReference>
<keyword evidence="11" id="KW-0732">Signal</keyword>
<dbReference type="PROSITE" id="PS00678">
    <property type="entry name" value="WD_REPEATS_1"/>
    <property type="match status" value="1"/>
</dbReference>
<evidence type="ECO:0000256" key="10">
    <source>
        <dbReference type="ARBA" id="ARBA00022692"/>
    </source>
</evidence>
<dbReference type="InterPro" id="IPR008271">
    <property type="entry name" value="Ser/Thr_kinase_AS"/>
</dbReference>
<dbReference type="Pfam" id="PF08515">
    <property type="entry name" value="TGF_beta_GS"/>
    <property type="match status" value="1"/>
</dbReference>
<dbReference type="InterPro" id="IPR017441">
    <property type="entry name" value="Protein_kinase_ATP_BS"/>
</dbReference>
<dbReference type="GO" id="GO:0000398">
    <property type="term" value="P:mRNA splicing, via spliceosome"/>
    <property type="evidence" value="ECO:0007669"/>
    <property type="project" value="TreeGrafter"/>
</dbReference>
<keyword evidence="15 24" id="KW-0067">ATP-binding</keyword>
<dbReference type="Gene3D" id="3.30.200.20">
    <property type="entry name" value="Phosphorylase Kinase, domain 1"/>
    <property type="match status" value="1"/>
</dbReference>
<evidence type="ECO:0000256" key="18">
    <source>
        <dbReference type="ARBA" id="ARBA00023163"/>
    </source>
</evidence>
<dbReference type="Gene3D" id="2.170.120.12">
    <property type="entry name" value="DNA-directed RNA polymerase, insert domain"/>
    <property type="match status" value="1"/>
</dbReference>
<dbReference type="InterPro" id="IPR036285">
    <property type="entry name" value="PRP4-like_sf"/>
</dbReference>
<keyword evidence="9" id="KW-0808">Transferase</keyword>
<evidence type="ECO:0000256" key="3">
    <source>
        <dbReference type="ARBA" id="ARBA00004479"/>
    </source>
</evidence>
<dbReference type="SMART" id="SM00467">
    <property type="entry name" value="GS"/>
    <property type="match status" value="1"/>
</dbReference>
<feature type="repeat" description="WD" evidence="23">
    <location>
        <begin position="1215"/>
        <end position="1252"/>
    </location>
</feature>
<keyword evidence="12" id="KW-0677">Repeat</keyword>
<dbReference type="Gene3D" id="1.10.510.10">
    <property type="entry name" value="Transferase(Phosphotransferase) domain 1"/>
    <property type="match status" value="1"/>
</dbReference>
<evidence type="ECO:0000256" key="12">
    <source>
        <dbReference type="ARBA" id="ARBA00022737"/>
    </source>
</evidence>
<dbReference type="InterPro" id="IPR019775">
    <property type="entry name" value="WD40_repeat_CS"/>
</dbReference>
<feature type="repeat" description="WD" evidence="23">
    <location>
        <begin position="1131"/>
        <end position="1172"/>
    </location>
</feature>
<evidence type="ECO:0000256" key="25">
    <source>
        <dbReference type="SAM" id="Phobius"/>
    </source>
</evidence>
<feature type="transmembrane region" description="Helical" evidence="25">
    <location>
        <begin position="133"/>
        <end position="166"/>
    </location>
</feature>
<dbReference type="Gene3D" id="2.10.60.10">
    <property type="entry name" value="CD59"/>
    <property type="match status" value="1"/>
</dbReference>
<dbReference type="GO" id="GO:0005776">
    <property type="term" value="C:autophagosome"/>
    <property type="evidence" value="ECO:0007669"/>
    <property type="project" value="UniProtKB-SubCell"/>
</dbReference>
<dbReference type="InterPro" id="IPR003605">
    <property type="entry name" value="GS_dom"/>
</dbReference>
<dbReference type="PROSITE" id="PS00108">
    <property type="entry name" value="PROTEIN_KINASE_ST"/>
    <property type="match status" value="1"/>
</dbReference>
<dbReference type="Pfam" id="PF01193">
    <property type="entry name" value="RNA_pol_L"/>
    <property type="match status" value="1"/>
</dbReference>
<comment type="caution">
    <text evidence="28">The sequence shown here is derived from an EMBL/GenBank/DDBJ whole genome shotgun (WGS) entry which is preliminary data.</text>
</comment>
<evidence type="ECO:0000256" key="6">
    <source>
        <dbReference type="ARBA" id="ARBA00022478"/>
    </source>
</evidence>
<dbReference type="CDD" id="cd00200">
    <property type="entry name" value="WD40"/>
    <property type="match status" value="1"/>
</dbReference>
<dbReference type="CDD" id="cd07031">
    <property type="entry name" value="RNAP_II_RPB3"/>
    <property type="match status" value="1"/>
</dbReference>
<dbReference type="InterPro" id="IPR036322">
    <property type="entry name" value="WD40_repeat_dom_sf"/>
</dbReference>
<dbReference type="SUPFAM" id="SSF56553">
    <property type="entry name" value="Insert subdomain of RNA polymerase alpha subunit"/>
    <property type="match status" value="1"/>
</dbReference>
<dbReference type="FunFam" id="2.130.10.10:FF:001211">
    <property type="entry name" value="CBN-PRP-4 protein"/>
    <property type="match status" value="1"/>
</dbReference>
<evidence type="ECO:0000256" key="19">
    <source>
        <dbReference type="ARBA" id="ARBA00023170"/>
    </source>
</evidence>
<evidence type="ECO:0000313" key="29">
    <source>
        <dbReference type="Proteomes" id="UP000605970"/>
    </source>
</evidence>
<keyword evidence="20" id="KW-0539">Nucleus</keyword>
<dbReference type="NCBIfam" id="NF001988">
    <property type="entry name" value="PRK00783.1"/>
    <property type="match status" value="1"/>
</dbReference>
<dbReference type="SMART" id="SM00662">
    <property type="entry name" value="RPOLD"/>
    <property type="match status" value="1"/>
</dbReference>
<organism evidence="28 29">
    <name type="scientific">Meloidogyne graminicola</name>
    <dbReference type="NCBI Taxonomy" id="189291"/>
    <lineage>
        <taxon>Eukaryota</taxon>
        <taxon>Metazoa</taxon>
        <taxon>Ecdysozoa</taxon>
        <taxon>Nematoda</taxon>
        <taxon>Chromadorea</taxon>
        <taxon>Rhabditida</taxon>
        <taxon>Tylenchina</taxon>
        <taxon>Tylenchomorpha</taxon>
        <taxon>Tylenchoidea</taxon>
        <taxon>Meloidogynidae</taxon>
        <taxon>Meloidogyninae</taxon>
        <taxon>Meloidogyne</taxon>
    </lineage>
</organism>
<keyword evidence="13 24" id="KW-0547">Nucleotide-binding</keyword>
<dbReference type="InterPro" id="IPR036643">
    <property type="entry name" value="RNApol_insert_sf"/>
</dbReference>
<evidence type="ECO:0000256" key="20">
    <source>
        <dbReference type="ARBA" id="ARBA00023242"/>
    </source>
</evidence>
<feature type="domain" description="GS" evidence="27">
    <location>
        <begin position="216"/>
        <end position="251"/>
    </location>
</feature>
<keyword evidence="18" id="KW-0804">Transcription</keyword>
<dbReference type="GO" id="GO:0017070">
    <property type="term" value="F:U6 snRNA binding"/>
    <property type="evidence" value="ECO:0007669"/>
    <property type="project" value="TreeGrafter"/>
</dbReference>
<dbReference type="FunFam" id="2.130.10.10:FF:000443">
    <property type="entry name" value="U4/U6 small nuclear ribonucleoprotein Prp4"/>
    <property type="match status" value="1"/>
</dbReference>
<protein>
    <recommendedName>
        <fullName evidence="22">DNA-directed RNA polymerase II subunit RPB3</fullName>
        <ecNumber evidence="5">2.7.11.30</ecNumber>
    </recommendedName>
</protein>
<evidence type="ECO:0000256" key="15">
    <source>
        <dbReference type="ARBA" id="ARBA00022840"/>
    </source>
</evidence>
<evidence type="ECO:0000256" key="23">
    <source>
        <dbReference type="PROSITE-ProRule" id="PRU00221"/>
    </source>
</evidence>
<dbReference type="GO" id="GO:0004675">
    <property type="term" value="F:transmembrane receptor protein serine/threonine kinase activity"/>
    <property type="evidence" value="ECO:0007669"/>
    <property type="project" value="UniProtKB-EC"/>
</dbReference>
<dbReference type="InterPro" id="IPR045860">
    <property type="entry name" value="Snake_toxin-like_sf"/>
</dbReference>
<dbReference type="PROSITE" id="PS50294">
    <property type="entry name" value="WD_REPEATS_REGION"/>
    <property type="match status" value="4"/>
</dbReference>
<dbReference type="InterPro" id="IPR036603">
    <property type="entry name" value="RBP11-like"/>
</dbReference>
<dbReference type="PROSITE" id="PS50082">
    <property type="entry name" value="WD_REPEATS_2"/>
    <property type="match status" value="4"/>
</dbReference>
<dbReference type="AlphaFoldDB" id="A0A8T0A195"/>
<evidence type="ECO:0000256" key="24">
    <source>
        <dbReference type="PROSITE-ProRule" id="PRU10141"/>
    </source>
</evidence>
<dbReference type="PROSITE" id="PS51256">
    <property type="entry name" value="GS"/>
    <property type="match status" value="1"/>
</dbReference>
<dbReference type="InterPro" id="IPR022842">
    <property type="entry name" value="RNAP_Rpo3/Rpb3/RPAC1"/>
</dbReference>
<dbReference type="SMART" id="SM00500">
    <property type="entry name" value="SFM"/>
    <property type="match status" value="1"/>
</dbReference>
<dbReference type="SUPFAM" id="SSF55257">
    <property type="entry name" value="RBP11-like subunits of RNA polymerase"/>
    <property type="match status" value="1"/>
</dbReference>
<evidence type="ECO:0000256" key="13">
    <source>
        <dbReference type="ARBA" id="ARBA00022741"/>
    </source>
</evidence>
<evidence type="ECO:0000256" key="14">
    <source>
        <dbReference type="ARBA" id="ARBA00022777"/>
    </source>
</evidence>
<evidence type="ECO:0000256" key="7">
    <source>
        <dbReference type="ARBA" id="ARBA00022527"/>
    </source>
</evidence>
<evidence type="ECO:0000256" key="22">
    <source>
        <dbReference type="ARBA" id="ARBA00072506"/>
    </source>
</evidence>
<dbReference type="SMART" id="SM00220">
    <property type="entry name" value="S_TKc"/>
    <property type="match status" value="1"/>
</dbReference>
<dbReference type="GO" id="GO:0016020">
    <property type="term" value="C:membrane"/>
    <property type="evidence" value="ECO:0007669"/>
    <property type="project" value="UniProtKB-SubCell"/>
</dbReference>
<dbReference type="Pfam" id="PF01000">
    <property type="entry name" value="RNA_pol_A_bac"/>
    <property type="match status" value="1"/>
</dbReference>
<dbReference type="SUPFAM" id="SSF56112">
    <property type="entry name" value="Protein kinase-like (PK-like)"/>
    <property type="match status" value="1"/>
</dbReference>
<sequence length="1252" mass="144836">MSLFFYHIFVNPPMKNNELLCKCNHFGCHKEITDLLGNIERYGTVCRAHNGGQCRRMIHFGKDNKIKEVVLSCVHNEQLVPKERPFFCQSVNTTQLVQIVSCCKDGSFCNDRKFSIEKDNSEDVNDENLNSSFWYLILLFGVSVLFSGFGLCIGIYFGATCTFLVIWKIKRDRDIQHFRYQNNNLPMEEVYRGVQGDEEEDQEEYDQFIESNGEKRKLKKLIRDLESVQNSISTGSGAGMPILVRRTIAWQITLKECIGRGRFGEVYLGVWRAEKVAVKIFLSRDEPSWQRETDIYRHNMLRHSNLLRWIGSDTKEMNIQFIRSIAHGLAYLHSELPGINNQCHKPGIAHRDIKSRNILIKNDWTCCIADLGMAIRYGNGVLDIPLQDRGGTVRYLAPEFLSNTYVRDSFNSYLQMDVYAFSLIMWETCRRTQILNLNILAELYEIPYYEYVPREPLIEQMYQVVVIEGKRPQININWKRNESLNELIRIMTECWSSSPKSRNTALNYIMPYANQPQVTILQLSNELVRFCLEDTDLSVANALRRVFLAEVPIMAIDWVQIEQNTSVLHDEFIANRMGLIPLTSDGIVDRMQYTRDCTCNEFCSNCSVQFELNVRCDEDMTRAVTSDDLESNNIEVVPACGSHANRDTIEMDGISDEILIVKLRKGQAISMRCFAKKGFGKEHAKWNPCSSVAFEYDPDNALRHTVLAKPEEWPKSEFSELLNDDDQREAIYRPMDKPKKFWISVESAGALKAENIILSGIQMLKKKLVDLQQQLNIERRKIFFFNFRMTTMEGIVDLSAIDNPIQKEILADFDRRRKARSLTLPTDDIQVKLMLRRCNEPICIFGEDILDRRERLRSLLSRMSENEIHAILHLDEKERADIQDDQSTWYHRGPAALRDARVEIADFSLVKAVRIINEKSYNFYGSKQRLERARVQAMLSQQERALIKQATHRRIQTLQIYGTQVSGIRPTSFAEFSPDSKHIITSNWSGQVSIWSIPECVEELKLQGHPCQVGAARFYPGAYKGQDPLLLNAASCDHSGNVFLWNLVDGEKPLAKLEKHEDRKRKILFFFDSSWRLFDLETLQELIYQEGHSKALFDLDFHVDGSLLLTGGLDCYGRVWDLRTGRCIMFLEGHQKGIYTVSWHQNGFLMVTGSADNTCKIWDVRMRRQIYTMSAHNNLVSRVKIDPSGEYLVTGSYDNTMKLWTCSGWQPLRVFDSHNMKVTCVDVSPDESWIASCCYDRTFKLWNFSKEN</sequence>
<comment type="similarity">
    <text evidence="21">Belongs to the archaeal Rpo3/eukaryotic RPB3 RNA polymerase subunit family.</text>
</comment>
<evidence type="ECO:0000256" key="4">
    <source>
        <dbReference type="ARBA" id="ARBA00009605"/>
    </source>
</evidence>
<dbReference type="PRINTS" id="PR00320">
    <property type="entry name" value="GPROTEINBRPT"/>
</dbReference>
<proteinExistence type="inferred from homology"/>
<feature type="repeat" description="WD" evidence="23">
    <location>
        <begin position="1089"/>
        <end position="1130"/>
    </location>
</feature>
<dbReference type="GO" id="GO:0003899">
    <property type="term" value="F:DNA-directed RNA polymerase activity"/>
    <property type="evidence" value="ECO:0007669"/>
    <property type="project" value="InterPro"/>
</dbReference>
<feature type="repeat" description="WD" evidence="23">
    <location>
        <begin position="1173"/>
        <end position="1204"/>
    </location>
</feature>
<dbReference type="InterPro" id="IPR020472">
    <property type="entry name" value="WD40_PAC1"/>
</dbReference>
<keyword evidence="7" id="KW-0723">Serine/threonine-protein kinase</keyword>
<accession>A0A8T0A195</accession>
<evidence type="ECO:0000256" key="11">
    <source>
        <dbReference type="ARBA" id="ARBA00022729"/>
    </source>
</evidence>
<dbReference type="GO" id="GO:0030621">
    <property type="term" value="F:U4 snRNA binding"/>
    <property type="evidence" value="ECO:0007669"/>
    <property type="project" value="TreeGrafter"/>
</dbReference>
<evidence type="ECO:0000256" key="16">
    <source>
        <dbReference type="ARBA" id="ARBA00022989"/>
    </source>
</evidence>
<evidence type="ECO:0000259" key="27">
    <source>
        <dbReference type="PROSITE" id="PS51256"/>
    </source>
</evidence>
<evidence type="ECO:0000256" key="17">
    <source>
        <dbReference type="ARBA" id="ARBA00023136"/>
    </source>
</evidence>
<name>A0A8T0A195_9BILA</name>
<dbReference type="GO" id="GO:0005654">
    <property type="term" value="C:nucleoplasm"/>
    <property type="evidence" value="ECO:0007669"/>
    <property type="project" value="UniProtKB-ARBA"/>
</dbReference>
<evidence type="ECO:0000256" key="9">
    <source>
        <dbReference type="ARBA" id="ARBA00022679"/>
    </source>
</evidence>
<dbReference type="GO" id="GO:0046540">
    <property type="term" value="C:U4/U6 x U5 tri-snRNP complex"/>
    <property type="evidence" value="ECO:0007669"/>
    <property type="project" value="TreeGrafter"/>
</dbReference>
<keyword evidence="8 23" id="KW-0853">WD repeat</keyword>
<keyword evidence="19" id="KW-0675">Receptor</keyword>
<dbReference type="PROSITE" id="PS50011">
    <property type="entry name" value="PROTEIN_KINASE_DOM"/>
    <property type="match status" value="1"/>
</dbReference>
<dbReference type="OrthoDB" id="540662at2759"/>
<keyword evidence="29" id="KW-1185">Reference proteome</keyword>
<dbReference type="SUPFAM" id="SSF158230">
    <property type="entry name" value="PRP4-like"/>
    <property type="match status" value="1"/>
</dbReference>
<evidence type="ECO:0000256" key="5">
    <source>
        <dbReference type="ARBA" id="ARBA00012401"/>
    </source>
</evidence>
<dbReference type="PANTHER" id="PTHR19846:SF0">
    <property type="entry name" value="PRE-MRNA PROCESSING FACTOR 4"/>
    <property type="match status" value="1"/>
</dbReference>
<keyword evidence="10 25" id="KW-0812">Transmembrane</keyword>
<evidence type="ECO:0000256" key="8">
    <source>
        <dbReference type="ARBA" id="ARBA00022574"/>
    </source>
</evidence>
<dbReference type="Gene3D" id="3.30.1360.10">
    <property type="entry name" value="RNA polymerase, RBP11-like subunit"/>
    <property type="match status" value="1"/>
</dbReference>
<dbReference type="GO" id="GO:0006351">
    <property type="term" value="P:DNA-templated transcription"/>
    <property type="evidence" value="ECO:0007669"/>
    <property type="project" value="InterPro"/>
</dbReference>
<evidence type="ECO:0000259" key="26">
    <source>
        <dbReference type="PROSITE" id="PS50011"/>
    </source>
</evidence>
<dbReference type="InterPro" id="IPR011263">
    <property type="entry name" value="DNA-dir_RNA_pol_RpoA/D/Rpb3"/>
</dbReference>
<dbReference type="Pfam" id="PF08799">
    <property type="entry name" value="PRP4"/>
    <property type="match status" value="1"/>
</dbReference>
<dbReference type="InterPro" id="IPR014906">
    <property type="entry name" value="PRP4-like"/>
</dbReference>
<dbReference type="PANTHER" id="PTHR19846">
    <property type="entry name" value="WD40 REPEAT PROTEIN"/>
    <property type="match status" value="1"/>
</dbReference>
<dbReference type="Gene3D" id="2.130.10.10">
    <property type="entry name" value="YVTN repeat-like/Quinoprotein amine dehydrogenase"/>
    <property type="match status" value="3"/>
</dbReference>
<comment type="similarity">
    <text evidence="4">Belongs to the protein kinase superfamily. TKL Ser/Thr protein kinase family. TGFB receptor subfamily.</text>
</comment>
<dbReference type="GO" id="GO:0046983">
    <property type="term" value="F:protein dimerization activity"/>
    <property type="evidence" value="ECO:0007669"/>
    <property type="project" value="InterPro"/>
</dbReference>
<dbReference type="Proteomes" id="UP000605970">
    <property type="component" value="Unassembled WGS sequence"/>
</dbReference>
<dbReference type="Pfam" id="PF00400">
    <property type="entry name" value="WD40"/>
    <property type="match status" value="5"/>
</dbReference>
<evidence type="ECO:0000256" key="21">
    <source>
        <dbReference type="ARBA" id="ARBA00025804"/>
    </source>
</evidence>
<dbReference type="FunFam" id="2.170.120.12:FF:000002">
    <property type="entry name" value="DNA-directed RNA polymerase II subunit RPB3"/>
    <property type="match status" value="1"/>
</dbReference>
<dbReference type="GO" id="GO:0000428">
    <property type="term" value="C:DNA-directed RNA polymerase complex"/>
    <property type="evidence" value="ECO:0007669"/>
    <property type="project" value="UniProtKB-KW"/>
</dbReference>
<dbReference type="InterPro" id="IPR001680">
    <property type="entry name" value="WD40_rpt"/>
</dbReference>
<feature type="domain" description="Protein kinase" evidence="26">
    <location>
        <begin position="252"/>
        <end position="518"/>
    </location>
</feature>
<comment type="subcellular location">
    <subcellularLocation>
        <location evidence="2">Cytoplasmic vesicle</location>
        <location evidence="2">Autophagosome</location>
    </subcellularLocation>
    <subcellularLocation>
        <location evidence="3">Membrane</location>
        <topology evidence="3">Single-pass type I membrane protein</topology>
    </subcellularLocation>
    <subcellularLocation>
        <location evidence="1">Nucleus</location>
    </subcellularLocation>
</comment>
<evidence type="ECO:0000256" key="2">
    <source>
        <dbReference type="ARBA" id="ARBA00004419"/>
    </source>
</evidence>
<dbReference type="InterPro" id="IPR011009">
    <property type="entry name" value="Kinase-like_dom_sf"/>
</dbReference>
<reference evidence="28" key="1">
    <citation type="journal article" date="2020" name="Ecol. Evol.">
        <title>Genome structure and content of the rice root-knot nematode (Meloidogyne graminicola).</title>
        <authorList>
            <person name="Phan N.T."/>
            <person name="Danchin E.G.J."/>
            <person name="Klopp C."/>
            <person name="Perfus-Barbeoch L."/>
            <person name="Kozlowski D.K."/>
            <person name="Koutsovoulos G.D."/>
            <person name="Lopez-Roques C."/>
            <person name="Bouchez O."/>
            <person name="Zahm M."/>
            <person name="Besnard G."/>
            <person name="Bellafiore S."/>
        </authorList>
    </citation>
    <scope>NUCLEOTIDE SEQUENCE</scope>
    <source>
        <strain evidence="28">VN-18</strain>
    </source>
</reference>
<feature type="binding site" evidence="24">
    <location>
        <position position="279"/>
    </location>
    <ligand>
        <name>ATP</name>
        <dbReference type="ChEBI" id="CHEBI:30616"/>
    </ligand>
</feature>
<dbReference type="GO" id="GO:0005524">
    <property type="term" value="F:ATP binding"/>
    <property type="evidence" value="ECO:0007669"/>
    <property type="project" value="UniProtKB-UniRule"/>
</dbReference>
<dbReference type="PRINTS" id="PR00653">
    <property type="entry name" value="ACTIVIN2R"/>
</dbReference>